<evidence type="ECO:0000256" key="7">
    <source>
        <dbReference type="SAM" id="MobiDB-lite"/>
    </source>
</evidence>
<feature type="compositionally biased region" description="Low complexity" evidence="7">
    <location>
        <begin position="31"/>
        <end position="52"/>
    </location>
</feature>
<feature type="region of interest" description="Disordered" evidence="7">
    <location>
        <begin position="31"/>
        <end position="56"/>
    </location>
</feature>
<dbReference type="Proteomes" id="UP001306508">
    <property type="component" value="Unassembled WGS sequence"/>
</dbReference>
<keyword evidence="4" id="KW-0732">Signal</keyword>
<evidence type="ECO:0000256" key="6">
    <source>
        <dbReference type="ARBA" id="ARBA00023136"/>
    </source>
</evidence>
<dbReference type="SMART" id="SM01320">
    <property type="entry name" value="TRP_N"/>
    <property type="match status" value="1"/>
</dbReference>
<comment type="caution">
    <text evidence="10">The sequence shown here is derived from an EMBL/GenBank/DDBJ whole genome shotgun (WGS) entry which is preliminary data.</text>
</comment>
<comment type="subcellular location">
    <subcellularLocation>
        <location evidence="1">Membrane</location>
        <topology evidence="1">Multi-pass membrane protein</topology>
    </subcellularLocation>
</comment>
<feature type="transmembrane region" description="Helical" evidence="8">
    <location>
        <begin position="523"/>
        <end position="543"/>
    </location>
</feature>
<dbReference type="PANTHER" id="PTHR31145:SF2">
    <property type="entry name" value="FLAVIN CARRIER PROTEIN 2"/>
    <property type="match status" value="1"/>
</dbReference>
<feature type="transmembrane region" description="Helical" evidence="8">
    <location>
        <begin position="613"/>
        <end position="639"/>
    </location>
</feature>
<evidence type="ECO:0000256" key="2">
    <source>
        <dbReference type="ARBA" id="ARBA00010642"/>
    </source>
</evidence>
<sequence length="817" mass="91424">MTQLYYTQDIAITTTTSSSSSSSSSTAAATASTTSLSSSTTSTSSSTSSSTSKNSKTTKYSNRVLKTSSLLTCMDNSQFTAQYFDVRYYPDNKTVVFKVDATTTIDAKIIIDAEVIAYGLQVLNMTINPCSLGQLGICPLSPGRIDVESTYVVDSDATNQIPSIAYTIPDLDAQVRVIAYSVDDVTKSNPLACVQAILSNGKTVQTKYASWPIAAISGVGILTSGFVSVIGYSSTATHIASNSISLFIYFQNLAITAMMGVSRVPPIAAAWTQNFQWSMGIIYAKFMQNIFNWYVQSTNGISTVVISNKDILSISVQKKRKRGYSVVSSSDYNFDALTDDSSLYTTNERNSDNYSTKILVLRGIQRVAYLANIELSNLFLTGIVIFLFFLFVVVVSLIFFKSLLEVLTRARLMPQTSNFFQYRKNWGQIIKGTLYRLSIIAFPQICLLTIWEFTQLDSPAVVVDAVIILIICMGLLIYGTTRVLLKGVESKRLYKTPAYLLYGDTTFLNKFGFLYVQFKADTFWWLLVLLCYSFLRSLFVAVLQENGKAQAMIIFIIELFYFIALCWIKPYLDKRTNIFNIAIHLVNLINAFFFLFFSNIFNQAPIVSSVMAIILFILNAVFALFLLIFTVITCALALVHRNPDIRYQPMKDDRVSFIPKMTNGDGMIDYKNNKSEAELFELRQAVLDTNETEKEKELRDDAFTKKNQYETNSNTFDYDFDNDSGSVFNSNNMRSSEEFVQPFSTINNNNNTTTTTTNNNYLSVSNRSASYAGSSMSNLLKTGSRSPVKNSSNNVENLKKPETTFYGNNHSYSRDFL</sequence>
<gene>
    <name evidence="10" type="ORF">RI543_001647</name>
</gene>
<dbReference type="Pfam" id="PF14558">
    <property type="entry name" value="TRP_N"/>
    <property type="match status" value="1"/>
</dbReference>
<dbReference type="GO" id="GO:0016020">
    <property type="term" value="C:membrane"/>
    <property type="evidence" value="ECO:0007669"/>
    <property type="project" value="UniProtKB-SubCell"/>
</dbReference>
<proteinExistence type="inferred from homology"/>
<evidence type="ECO:0000256" key="3">
    <source>
        <dbReference type="ARBA" id="ARBA00022692"/>
    </source>
</evidence>
<dbReference type="Pfam" id="PF06011">
    <property type="entry name" value="TRP"/>
    <property type="match status" value="1"/>
</dbReference>
<feature type="region of interest" description="Disordered" evidence="7">
    <location>
        <begin position="774"/>
        <end position="803"/>
    </location>
</feature>
<feature type="compositionally biased region" description="Polar residues" evidence="7">
    <location>
        <begin position="774"/>
        <end position="796"/>
    </location>
</feature>
<reference evidence="11" key="1">
    <citation type="submission" date="2023-07" db="EMBL/GenBank/DDBJ databases">
        <title>A draft genome of Kazachstania heterogenica Y-27499.</title>
        <authorList>
            <person name="Donic C."/>
            <person name="Kralova J.S."/>
            <person name="Fidel L."/>
            <person name="Ben-Dor S."/>
            <person name="Jung S."/>
        </authorList>
    </citation>
    <scope>NUCLEOTIDE SEQUENCE [LARGE SCALE GENOMIC DNA]</scope>
    <source>
        <strain evidence="11">Y27499</strain>
    </source>
</reference>
<comment type="similarity">
    <text evidence="2">Belongs to the transient receptor potential (TRP) ion channel family.</text>
</comment>
<evidence type="ECO:0000313" key="11">
    <source>
        <dbReference type="Proteomes" id="UP001306508"/>
    </source>
</evidence>
<keyword evidence="11" id="KW-1185">Reference proteome</keyword>
<dbReference type="AlphaFoldDB" id="A0AAN7WNH8"/>
<dbReference type="PANTHER" id="PTHR31145">
    <property type="entry name" value="INTEGRAL MEMBRANE PROTEIN (AFU_ORTHOLOGUE AFUA_7G01610)"/>
    <property type="match status" value="1"/>
</dbReference>
<feature type="transmembrane region" description="Helical" evidence="8">
    <location>
        <begin position="465"/>
        <end position="485"/>
    </location>
</feature>
<dbReference type="InterPro" id="IPR040241">
    <property type="entry name" value="TRP_Flc/Pkd2-like"/>
</dbReference>
<evidence type="ECO:0000313" key="10">
    <source>
        <dbReference type="EMBL" id="KAK5780528.1"/>
    </source>
</evidence>
<dbReference type="EMBL" id="JAWIZZ010000040">
    <property type="protein sequence ID" value="KAK5780528.1"/>
    <property type="molecule type" value="Genomic_DNA"/>
</dbReference>
<keyword evidence="3 8" id="KW-0812">Transmembrane</keyword>
<feature type="transmembrane region" description="Helical" evidence="8">
    <location>
        <begin position="549"/>
        <end position="568"/>
    </location>
</feature>
<accession>A0AAN7WNH8</accession>
<name>A0AAN7WNH8_9SACH</name>
<feature type="domain" description="ML-like" evidence="9">
    <location>
        <begin position="63"/>
        <end position="205"/>
    </location>
</feature>
<dbReference type="InterPro" id="IPR010308">
    <property type="entry name" value="TRP_C"/>
</dbReference>
<feature type="transmembrane region" description="Helical" evidence="8">
    <location>
        <begin position="433"/>
        <end position="453"/>
    </location>
</feature>
<dbReference type="InterPro" id="IPR032800">
    <property type="entry name" value="TRP_N"/>
</dbReference>
<evidence type="ECO:0000256" key="4">
    <source>
        <dbReference type="ARBA" id="ARBA00022729"/>
    </source>
</evidence>
<evidence type="ECO:0000256" key="5">
    <source>
        <dbReference type="ARBA" id="ARBA00022989"/>
    </source>
</evidence>
<dbReference type="GO" id="GO:0009272">
    <property type="term" value="P:fungal-type cell wall biogenesis"/>
    <property type="evidence" value="ECO:0007669"/>
    <property type="project" value="TreeGrafter"/>
</dbReference>
<organism evidence="10 11">
    <name type="scientific">Arxiozyma heterogenica</name>
    <dbReference type="NCBI Taxonomy" id="278026"/>
    <lineage>
        <taxon>Eukaryota</taxon>
        <taxon>Fungi</taxon>
        <taxon>Dikarya</taxon>
        <taxon>Ascomycota</taxon>
        <taxon>Saccharomycotina</taxon>
        <taxon>Saccharomycetes</taxon>
        <taxon>Saccharomycetales</taxon>
        <taxon>Saccharomycetaceae</taxon>
        <taxon>Arxiozyma</taxon>
    </lineage>
</organism>
<evidence type="ECO:0000256" key="1">
    <source>
        <dbReference type="ARBA" id="ARBA00004141"/>
    </source>
</evidence>
<dbReference type="GO" id="GO:0055085">
    <property type="term" value="P:transmembrane transport"/>
    <property type="evidence" value="ECO:0007669"/>
    <property type="project" value="TreeGrafter"/>
</dbReference>
<keyword evidence="6 8" id="KW-0472">Membrane</keyword>
<protein>
    <recommendedName>
        <fullName evidence="9">ML-like domain-containing protein</fullName>
    </recommendedName>
</protein>
<keyword evidence="5 8" id="KW-1133">Transmembrane helix</keyword>
<feature type="transmembrane region" description="Helical" evidence="8">
    <location>
        <begin position="580"/>
        <end position="601"/>
    </location>
</feature>
<evidence type="ECO:0000259" key="9">
    <source>
        <dbReference type="SMART" id="SM01320"/>
    </source>
</evidence>
<feature type="transmembrane region" description="Helical" evidence="8">
    <location>
        <begin position="378"/>
        <end position="400"/>
    </location>
</feature>
<evidence type="ECO:0000256" key="8">
    <source>
        <dbReference type="SAM" id="Phobius"/>
    </source>
</evidence>